<organism evidence="2 3">
    <name type="scientific">Mammaliicoccus sciuri</name>
    <name type="common">Staphylococcus sciuri</name>
    <dbReference type="NCBI Taxonomy" id="1296"/>
    <lineage>
        <taxon>Bacteria</taxon>
        <taxon>Bacillati</taxon>
        <taxon>Bacillota</taxon>
        <taxon>Bacilli</taxon>
        <taxon>Bacillales</taxon>
        <taxon>Staphylococcaceae</taxon>
        <taxon>Mammaliicoccus</taxon>
    </lineage>
</organism>
<evidence type="ECO:0000256" key="1">
    <source>
        <dbReference type="SAM" id="Phobius"/>
    </source>
</evidence>
<evidence type="ECO:0008006" key="4">
    <source>
        <dbReference type="Google" id="ProtNLM"/>
    </source>
</evidence>
<sequence length="212" mass="24461">MTQIEAISSLFVVVAAICYATPIFVFIYFLVKLLKWGSWRWVDKKKIRLSYLTFILPTIFLAALLYLASKGKMTTEAVADVKNEDTALILLKGFMTFYELSTTLLIGTVGCVVIYRFILLCVNTWMIIYKQKSKNLRNDLFSAIHSRDYARIADIVKSMKGSQESLKVDLTVLEDIKHALIMTENYKLSREISLIIDDSIRNRKRRKIDIKL</sequence>
<proteinExistence type="predicted"/>
<name>A0AAW5LTD5_MAMSC</name>
<gene>
    <name evidence="2" type="ORF">NQ032_14985</name>
</gene>
<comment type="caution">
    <text evidence="2">The sequence shown here is derived from an EMBL/GenBank/DDBJ whole genome shotgun (WGS) entry which is preliminary data.</text>
</comment>
<evidence type="ECO:0000313" key="3">
    <source>
        <dbReference type="Proteomes" id="UP001204068"/>
    </source>
</evidence>
<protein>
    <recommendedName>
        <fullName evidence="4">MotA/TolQ/ExbB proton channel domain-containing protein</fullName>
    </recommendedName>
</protein>
<keyword evidence="1" id="KW-0812">Transmembrane</keyword>
<feature type="transmembrane region" description="Helical" evidence="1">
    <location>
        <begin position="6"/>
        <end position="31"/>
    </location>
</feature>
<dbReference type="Proteomes" id="UP001204068">
    <property type="component" value="Unassembled WGS sequence"/>
</dbReference>
<keyword evidence="1" id="KW-1133">Transmembrane helix</keyword>
<accession>A0AAW5LTD5</accession>
<dbReference type="AlphaFoldDB" id="A0AAW5LTD5"/>
<feature type="transmembrane region" description="Helical" evidence="1">
    <location>
        <begin position="51"/>
        <end position="68"/>
    </location>
</feature>
<feature type="transmembrane region" description="Helical" evidence="1">
    <location>
        <begin position="104"/>
        <end position="128"/>
    </location>
</feature>
<reference evidence="2" key="1">
    <citation type="submission" date="2022-07" db="EMBL/GenBank/DDBJ databases">
        <title>Bacterial species isolated from the porcine tonsil microbiota.</title>
        <authorList>
            <person name="Oliveira I.M.F."/>
        </authorList>
    </citation>
    <scope>NUCLEOTIDE SEQUENCE</scope>
    <source>
        <strain evidence="2">8QC2O2</strain>
    </source>
</reference>
<dbReference type="EMBL" id="JANILD010000009">
    <property type="protein sequence ID" value="MCQ9304913.1"/>
    <property type="molecule type" value="Genomic_DNA"/>
</dbReference>
<keyword evidence="1" id="KW-0472">Membrane</keyword>
<evidence type="ECO:0000313" key="2">
    <source>
        <dbReference type="EMBL" id="MCQ9304913.1"/>
    </source>
</evidence>